<keyword evidence="4" id="KW-0547">Nucleotide-binding</keyword>
<keyword evidence="1" id="KW-0600">Photoreceptor protein</keyword>
<feature type="transmembrane region" description="Helical" evidence="8">
    <location>
        <begin position="1587"/>
        <end position="1609"/>
    </location>
</feature>
<dbReference type="GO" id="GO:0009881">
    <property type="term" value="F:photoreceptor activity"/>
    <property type="evidence" value="ECO:0007669"/>
    <property type="project" value="UniProtKB-KW"/>
</dbReference>
<protein>
    <recommendedName>
        <fullName evidence="10">PAS domain-containing protein</fullName>
    </recommendedName>
</protein>
<organism evidence="11 12">
    <name type="scientific">Gonium pectorale</name>
    <name type="common">Green alga</name>
    <dbReference type="NCBI Taxonomy" id="33097"/>
    <lineage>
        <taxon>Eukaryota</taxon>
        <taxon>Viridiplantae</taxon>
        <taxon>Chlorophyta</taxon>
        <taxon>core chlorophytes</taxon>
        <taxon>Chlorophyceae</taxon>
        <taxon>CS clade</taxon>
        <taxon>Chlamydomonadales</taxon>
        <taxon>Volvocaceae</taxon>
        <taxon>Gonium</taxon>
    </lineage>
</organism>
<dbReference type="InterPro" id="IPR052994">
    <property type="entry name" value="Tiny_macrocysts_regulators"/>
</dbReference>
<dbReference type="NCBIfam" id="TIGR00229">
    <property type="entry name" value="sensory_box"/>
    <property type="match status" value="1"/>
</dbReference>
<evidence type="ECO:0000256" key="8">
    <source>
        <dbReference type="SAM" id="Phobius"/>
    </source>
</evidence>
<feature type="domain" description="PAS" evidence="10">
    <location>
        <begin position="483"/>
        <end position="523"/>
    </location>
</feature>
<keyword evidence="8" id="KW-1133">Transmembrane helix</keyword>
<keyword evidence="2" id="KW-0716">Sensory transduction</keyword>
<dbReference type="SMART" id="SM00091">
    <property type="entry name" value="PAS"/>
    <property type="match status" value="3"/>
</dbReference>
<dbReference type="Pfam" id="PF25474">
    <property type="entry name" value="TPR_TmcB"/>
    <property type="match status" value="1"/>
</dbReference>
<feature type="signal peptide" evidence="9">
    <location>
        <begin position="1"/>
        <end position="18"/>
    </location>
</feature>
<evidence type="ECO:0000256" key="9">
    <source>
        <dbReference type="SAM" id="SignalP"/>
    </source>
</evidence>
<dbReference type="InterPro" id="IPR000014">
    <property type="entry name" value="PAS"/>
</dbReference>
<evidence type="ECO:0000256" key="4">
    <source>
        <dbReference type="ARBA" id="ARBA00022741"/>
    </source>
</evidence>
<feature type="transmembrane region" description="Helical" evidence="8">
    <location>
        <begin position="30"/>
        <end position="56"/>
    </location>
</feature>
<dbReference type="Pfam" id="PF00989">
    <property type="entry name" value="PAS"/>
    <property type="match status" value="1"/>
</dbReference>
<sequence length="1965" mass="214289">MASAVLLSVLALAWLTIAMRSQEQSKLLRAAALALHVVYDIMFVMCYASFFDYFTFLADCECMKMPHLLHMSVALTTGLVFMCVTALMVVASSDLDPVSKGFLASPAVYARLKILAAKAAYIILANCLDNSHKVQSIGMLTCVSLIVYWNLRSMPFYRKAINVVWTGLWCGILYSSVLLFIMIFGKNHTPEFYKKMTMNVLYGMFPVVLGCMGLTWLYNSWAMLPARKFKDLPPGTKMSRVHKFESVHEVERLARVMRVFDADGMVDHEAAALGEVIIKAGMQTFPNSAHLLILYANFVLEARRDGPAARTQLQLAGKASPNLVERYQIFCTNEASKRLKDSAEGGMDLQAYIEFKRNYRAVLRVHKEAMLLQAEMWQLCMRTSVRVAQIDNAMEALEAATGRAHQVYRRVLERYPTNGRLLRCYGKFLEDCRHDQTAAARAYGEANRNGGASGMLALDLSGAGANGAGGKPDFLTSMSLEDDAVVVATAEGKILMISQAVQEMFGYAKSELEGANLSLLMPQPFSQRHPGYMARYVGSGEPHILDTVRQVVALHKERYVFPVALCVTKISGTGVDSVFLGLFRSLPPNLTSQRAWVSPNGVFLCADQYFASSVGIMEEELIGHTLSSLVADPEHAERLLLQCREASAEILQSGSIRAQLLLMHRYLDPVPVDVTVRMAGSDTQRILVLHCVRTDGQDGSMLAVDSHMRIRFASCEVAQLIGYPLRSLAGMKLSQLLPQPYSTLHAKWLKDPPHAVPPGSCRSGATVHLLSETGVQVPVQIKVKTVYSDAVAAAAAGAAGTLHIVQVTKLTPDQALNDKRLVLTTDFNGRVLEVSPPNSTLFDFPAASLLGACLSDCVDLFDEWRQRSGDDEVQMLLLALLDKEAEMPGTSWRVKVHAVSARGDELSPLQVQAKMSRKGAVARSACLQIDLLEGTEGNGAEGRSEGDDGSASRILITLWRRDLLAGVVELDEELTIRKANPLTALITGLPVSAMLRKPLGRFLDLPPNASTWEQLVAASSAPTKKKSALKASSDRGAVSPLMAFVGPHPDTGTMRLLVQGVQTLGPSGRPKVTLTVHPDATFVGAHADLMRVLKLDGAGRGSHVGDGSAMQLEDALEYGGDAVRAPSQGRDGKSLDGTAPEAVLAGAEADVSGSPPPPPPPTAHGGMNKGSLHRQSSSKSQFVEQWVKALTKQLDTSGRRMAPMLEAGPNEEAGPEAAAADSDPTDGADAADRCDSKDGLAIVAAHETAQQPPTAQAVPTVGQPVTTNRHAASDVKAWSSRQPSRDLPPSPPRAAVRAKPAGGKAGKGGASDEDDDRSDKNSENDTSSMGEGSQAASAISGTSDATSVTDVVVDARRGRLLKALNRLMLGPSLMGHVKRLHLHSYGLIAVMFLAHLISYIIIIKLIDEQHSNVYEVTNQAMAVDRTQLVIVRTMTGAFCSRPDIAPVSACSKPLGTVMTRLTNAINELEALHQSVYLGLTSKVTRPEPAVYDVWTKPTTAYNVYMDTTPPETEVHYAGAWVLGNRFIAAAREALYWLPQKLNGYMGTRTYQFILLNGLQSVFTVYATSLDLLVNAAWNSVLKLRTQLLILLVVEGLVVQLCATLYEFLLVRRLEQARLAGMMAMLALPGPILRQLVANEAKKSLGDRTYKTFQSKKESNLPADGGQVTLGSQRFRINGKSLIPTHYNVGKFMAPFFLWNLAVVIVYGVSLAQLSGMQEPLASLNMAAHVTYRYTRVRALSLAFVVEPLALRAMLRGVLTNELNLLESEYNALMYGGMPTSLINTTFQHPSPAGTFGSAAFARTFFTTKRCFRYDQSECFLPDSPYYEVTHNGLDVLVRRMITEMRLLTLDADEDVAYNNTRYTFMAAVAGNDLYEGLQQGTQLFVDFCISRYNQVTQIHQALLIASVFLVLGFLGCLLWPHSRRMLRDASRQSGLLSLVPPELDVRGHVRGVYRRMTAGARRKRE</sequence>
<feature type="transmembrane region" description="Helical" evidence="8">
    <location>
        <begin position="1549"/>
        <end position="1567"/>
    </location>
</feature>
<feature type="compositionally biased region" description="Low complexity" evidence="7">
    <location>
        <begin position="1206"/>
        <end position="1220"/>
    </location>
</feature>
<keyword evidence="6" id="KW-0067">ATP-binding</keyword>
<feature type="transmembrane region" description="Helical" evidence="8">
    <location>
        <begin position="1695"/>
        <end position="1715"/>
    </location>
</feature>
<comment type="caution">
    <text evidence="11">The sequence shown here is derived from an EMBL/GenBank/DDBJ whole genome shotgun (WGS) entry which is preliminary data.</text>
</comment>
<dbReference type="Proteomes" id="UP000075714">
    <property type="component" value="Unassembled WGS sequence"/>
</dbReference>
<keyword evidence="8" id="KW-0812">Transmembrane</keyword>
<keyword evidence="1" id="KW-0157">Chromophore</keyword>
<feature type="compositionally biased region" description="Polar residues" evidence="7">
    <location>
        <begin position="1173"/>
        <end position="1182"/>
    </location>
</feature>
<evidence type="ECO:0000256" key="3">
    <source>
        <dbReference type="ARBA" id="ARBA00022679"/>
    </source>
</evidence>
<evidence type="ECO:0000256" key="7">
    <source>
        <dbReference type="SAM" id="MobiDB-lite"/>
    </source>
</evidence>
<dbReference type="CDD" id="cd00130">
    <property type="entry name" value="PAS"/>
    <property type="match status" value="1"/>
</dbReference>
<evidence type="ECO:0000256" key="1">
    <source>
        <dbReference type="ARBA" id="ARBA00022543"/>
    </source>
</evidence>
<dbReference type="OrthoDB" id="542352at2759"/>
<feature type="transmembrane region" description="Helical" evidence="8">
    <location>
        <begin position="1382"/>
        <end position="1402"/>
    </location>
</feature>
<feature type="transmembrane region" description="Helical" evidence="8">
    <location>
        <begin position="163"/>
        <end position="184"/>
    </location>
</feature>
<dbReference type="PANTHER" id="PTHR31600:SF2">
    <property type="entry name" value="GAMETE ENRICHED GENE 10 PROTEIN-RELATED"/>
    <property type="match status" value="1"/>
</dbReference>
<dbReference type="InterPro" id="IPR013767">
    <property type="entry name" value="PAS_fold"/>
</dbReference>
<gene>
    <name evidence="11" type="ORF">GPECTOR_25g435</name>
</gene>
<dbReference type="STRING" id="33097.A0A150GHL7"/>
<keyword evidence="9" id="KW-0732">Signal</keyword>
<keyword evidence="8" id="KW-0472">Membrane</keyword>
<feature type="region of interest" description="Disordered" evidence="7">
    <location>
        <begin position="1205"/>
        <end position="1233"/>
    </location>
</feature>
<keyword evidence="3" id="KW-0808">Transferase</keyword>
<feature type="transmembrane region" description="Helical" evidence="8">
    <location>
        <begin position="68"/>
        <end position="88"/>
    </location>
</feature>
<feature type="compositionally biased region" description="Polar residues" evidence="7">
    <location>
        <begin position="1324"/>
        <end position="1341"/>
    </location>
</feature>
<proteinExistence type="predicted"/>
<dbReference type="SUPFAM" id="SSF55785">
    <property type="entry name" value="PYP-like sensor domain (PAS domain)"/>
    <property type="match status" value="1"/>
</dbReference>
<name>A0A150GHL7_GONPE</name>
<feature type="compositionally biased region" description="Low complexity" evidence="7">
    <location>
        <begin position="1293"/>
        <end position="1302"/>
    </location>
</feature>
<feature type="region of interest" description="Disordered" evidence="7">
    <location>
        <begin position="1269"/>
        <end position="1342"/>
    </location>
</feature>
<dbReference type="InterPro" id="IPR035965">
    <property type="entry name" value="PAS-like_dom_sf"/>
</dbReference>
<feature type="chain" id="PRO_5007562047" description="PAS domain-containing protein" evidence="9">
    <location>
        <begin position="19"/>
        <end position="1965"/>
    </location>
</feature>
<dbReference type="FunFam" id="3.30.450.20:FF:000060">
    <property type="entry name" value="Sensor protein FixL"/>
    <property type="match status" value="1"/>
</dbReference>
<dbReference type="Gene3D" id="3.30.450.20">
    <property type="entry name" value="PAS domain"/>
    <property type="match status" value="1"/>
</dbReference>
<evidence type="ECO:0000313" key="12">
    <source>
        <dbReference type="Proteomes" id="UP000075714"/>
    </source>
</evidence>
<dbReference type="GO" id="GO:0005524">
    <property type="term" value="F:ATP binding"/>
    <property type="evidence" value="ECO:0007669"/>
    <property type="project" value="UniProtKB-KW"/>
</dbReference>
<evidence type="ECO:0000313" key="11">
    <source>
        <dbReference type="EMBL" id="KXZ48850.1"/>
    </source>
</evidence>
<accession>A0A150GHL7</accession>
<reference evidence="12" key="1">
    <citation type="journal article" date="2016" name="Nat. Commun.">
        <title>The Gonium pectorale genome demonstrates co-option of cell cycle regulation during the evolution of multicellularity.</title>
        <authorList>
            <person name="Hanschen E.R."/>
            <person name="Marriage T.N."/>
            <person name="Ferris P.J."/>
            <person name="Hamaji T."/>
            <person name="Toyoda A."/>
            <person name="Fujiyama A."/>
            <person name="Neme R."/>
            <person name="Noguchi H."/>
            <person name="Minakuchi Y."/>
            <person name="Suzuki M."/>
            <person name="Kawai-Toyooka H."/>
            <person name="Smith D.R."/>
            <person name="Sparks H."/>
            <person name="Anderson J."/>
            <person name="Bakaric R."/>
            <person name="Luria V."/>
            <person name="Karger A."/>
            <person name="Kirschner M.W."/>
            <person name="Durand P.M."/>
            <person name="Michod R.E."/>
            <person name="Nozaki H."/>
            <person name="Olson B.J."/>
        </authorList>
    </citation>
    <scope>NUCLEOTIDE SEQUENCE [LARGE SCALE GENOMIC DNA]</scope>
    <source>
        <strain evidence="12">NIES-2863</strain>
    </source>
</reference>
<dbReference type="InterPro" id="IPR057352">
    <property type="entry name" value="TPR_TmcB/C"/>
</dbReference>
<evidence type="ECO:0000259" key="10">
    <source>
        <dbReference type="PROSITE" id="PS50112"/>
    </source>
</evidence>
<feature type="transmembrane region" description="Helical" evidence="8">
    <location>
        <begin position="1898"/>
        <end position="1919"/>
    </location>
</feature>
<feature type="transmembrane region" description="Helical" evidence="8">
    <location>
        <begin position="196"/>
        <end position="218"/>
    </location>
</feature>
<evidence type="ECO:0000256" key="2">
    <source>
        <dbReference type="ARBA" id="ARBA00022606"/>
    </source>
</evidence>
<evidence type="ECO:0000256" key="5">
    <source>
        <dbReference type="ARBA" id="ARBA00022777"/>
    </source>
</evidence>
<keyword evidence="5" id="KW-0418">Kinase</keyword>
<dbReference type="GO" id="GO:0016301">
    <property type="term" value="F:kinase activity"/>
    <property type="evidence" value="ECO:0007669"/>
    <property type="project" value="UniProtKB-KW"/>
</dbReference>
<evidence type="ECO:0000256" key="6">
    <source>
        <dbReference type="ARBA" id="ARBA00022840"/>
    </source>
</evidence>
<keyword evidence="12" id="KW-1185">Reference proteome</keyword>
<dbReference type="PANTHER" id="PTHR31600">
    <property type="entry name" value="TINY MACROCYSTS PROTEIN B-RELATED"/>
    <property type="match status" value="1"/>
</dbReference>
<dbReference type="PROSITE" id="PS50112">
    <property type="entry name" value="PAS"/>
    <property type="match status" value="1"/>
</dbReference>
<feature type="region of interest" description="Disordered" evidence="7">
    <location>
        <begin position="1146"/>
        <end position="1182"/>
    </location>
</feature>
<dbReference type="GO" id="GO:0006355">
    <property type="term" value="P:regulation of DNA-templated transcription"/>
    <property type="evidence" value="ECO:0007669"/>
    <property type="project" value="InterPro"/>
</dbReference>
<dbReference type="EMBL" id="LSYV01000026">
    <property type="protein sequence ID" value="KXZ48850.1"/>
    <property type="molecule type" value="Genomic_DNA"/>
</dbReference>
<keyword evidence="1" id="KW-0675">Receptor</keyword>